<dbReference type="Gene3D" id="2.80.10.50">
    <property type="match status" value="1"/>
</dbReference>
<dbReference type="PROSITE" id="PS51257">
    <property type="entry name" value="PROKAR_LIPOPROTEIN"/>
    <property type="match status" value="1"/>
</dbReference>
<accession>A0ABV2TAU9</accession>
<name>A0ABV2TAU9_9BACT</name>
<dbReference type="EMBL" id="JBEXAC010000002">
    <property type="protein sequence ID" value="MET7000106.1"/>
    <property type="molecule type" value="Genomic_DNA"/>
</dbReference>
<evidence type="ECO:0008006" key="4">
    <source>
        <dbReference type="Google" id="ProtNLM"/>
    </source>
</evidence>
<dbReference type="Proteomes" id="UP001549749">
    <property type="component" value="Unassembled WGS sequence"/>
</dbReference>
<organism evidence="2 3">
    <name type="scientific">Chitinophaga defluvii</name>
    <dbReference type="NCBI Taxonomy" id="3163343"/>
    <lineage>
        <taxon>Bacteria</taxon>
        <taxon>Pseudomonadati</taxon>
        <taxon>Bacteroidota</taxon>
        <taxon>Chitinophagia</taxon>
        <taxon>Chitinophagales</taxon>
        <taxon>Chitinophagaceae</taxon>
        <taxon>Chitinophaga</taxon>
    </lineage>
</organism>
<evidence type="ECO:0000313" key="2">
    <source>
        <dbReference type="EMBL" id="MET7000106.1"/>
    </source>
</evidence>
<comment type="caution">
    <text evidence="2">The sequence shown here is derived from an EMBL/GenBank/DDBJ whole genome shotgun (WGS) entry which is preliminary data.</text>
</comment>
<sequence>MKPIYVAFIFFLFAACKSWQPVTTDAGTTVPRSRPVVYQDNNGPNTRPVKDNEIFIAPLNGQLPNGNYYIVNVKSGLALEGSVSDKSDMGLKQLEKGNARQVFAVRQQQGKYRISMAGAHHLQLVCYCGGGYDQMILSNENRDMAYKIIHAGNNEWLLSFTAQLGNYVCVKKYQSAAYTRVAMGAQLRTGEYRWKFIPENEMSF</sequence>
<proteinExistence type="predicted"/>
<keyword evidence="3" id="KW-1185">Reference proteome</keyword>
<evidence type="ECO:0000313" key="3">
    <source>
        <dbReference type="Proteomes" id="UP001549749"/>
    </source>
</evidence>
<protein>
    <recommendedName>
        <fullName evidence="4">Ricin-type beta-trefoil lectin protein</fullName>
    </recommendedName>
</protein>
<dbReference type="RefSeq" id="WP_354662666.1">
    <property type="nucleotide sequence ID" value="NZ_JBEXAC010000002.1"/>
</dbReference>
<reference evidence="2 3" key="1">
    <citation type="submission" date="2024-06" db="EMBL/GenBank/DDBJ databases">
        <title>Chitinophaga defluvii sp. nov., isolated from municipal sewage.</title>
        <authorList>
            <person name="Zhang L."/>
        </authorList>
    </citation>
    <scope>NUCLEOTIDE SEQUENCE [LARGE SCALE GENOMIC DNA]</scope>
    <source>
        <strain evidence="2 3">H8</strain>
    </source>
</reference>
<gene>
    <name evidence="2" type="ORF">ABR189_22135</name>
</gene>
<feature type="region of interest" description="Disordered" evidence="1">
    <location>
        <begin position="24"/>
        <end position="43"/>
    </location>
</feature>
<evidence type="ECO:0000256" key="1">
    <source>
        <dbReference type="SAM" id="MobiDB-lite"/>
    </source>
</evidence>